<dbReference type="Pfam" id="PF08544">
    <property type="entry name" value="GHMP_kinases_C"/>
    <property type="match status" value="1"/>
</dbReference>
<dbReference type="AlphaFoldDB" id="A0A1H7WL28"/>
<dbReference type="RefSeq" id="WP_091840096.1">
    <property type="nucleotide sequence ID" value="NZ_FOAN01000008.1"/>
</dbReference>
<feature type="region of interest" description="Disordered" evidence="2">
    <location>
        <begin position="1"/>
        <end position="22"/>
    </location>
</feature>
<protein>
    <submittedName>
        <fullName evidence="5">Protein involved in propanediol utilization</fullName>
    </submittedName>
</protein>
<gene>
    <name evidence="5" type="ORF">SAMN04515666_108205</name>
</gene>
<keyword evidence="6" id="KW-1185">Reference proteome</keyword>
<sequence length="312" mass="32740">MAEVSKTAQNGKPSRRIGVGAASGHHGELVQGVFEDRHGRLHRGLVTLPLTRLVSTATFTYAATPELTTHPGDKIKAGLAARKTLSHLGVAAGGFLQIQSNIPIGHGYGSSTADVVAAVRAVAAAHAVRLKPSLVGQLAVAAESASDALAFDEHAVLFAQREGAVLEDFGGSLPPMLLVGFKAVGGRPIDTLALPPARYDSIEIQQFRVLRALIAYAVRHQDPNCLGRAATASALLSQRHLPKQHLEQVIDIAKGAGACGVQVAHSGSLLGILFDHAGTNLRQRAQSVAVSVRSCGFHDVEFHQINDDGATW</sequence>
<dbReference type="Pfam" id="PF00288">
    <property type="entry name" value="GHMP_kinases_N"/>
    <property type="match status" value="1"/>
</dbReference>
<feature type="compositionally biased region" description="Polar residues" evidence="2">
    <location>
        <begin position="1"/>
        <end position="12"/>
    </location>
</feature>
<keyword evidence="1" id="KW-0808">Transferase</keyword>
<evidence type="ECO:0000313" key="6">
    <source>
        <dbReference type="Proteomes" id="UP000199664"/>
    </source>
</evidence>
<evidence type="ECO:0000259" key="3">
    <source>
        <dbReference type="Pfam" id="PF00288"/>
    </source>
</evidence>
<keyword evidence="1" id="KW-0418">Kinase</keyword>
<dbReference type="OrthoDB" id="7298003at2"/>
<proteinExistence type="predicted"/>
<dbReference type="STRING" id="1036779.SAMN04515666_108205"/>
<name>A0A1H7WL28_9HYPH</name>
<dbReference type="EMBL" id="FOAN01000008">
    <property type="protein sequence ID" value="SEM21678.1"/>
    <property type="molecule type" value="Genomic_DNA"/>
</dbReference>
<evidence type="ECO:0000256" key="2">
    <source>
        <dbReference type="SAM" id="MobiDB-lite"/>
    </source>
</evidence>
<dbReference type="PIRSF" id="PIRSF033887">
    <property type="entry name" value="PduX"/>
    <property type="match status" value="1"/>
</dbReference>
<organism evidence="5 6">
    <name type="scientific">Bosea lupini</name>
    <dbReference type="NCBI Taxonomy" id="1036779"/>
    <lineage>
        <taxon>Bacteria</taxon>
        <taxon>Pseudomonadati</taxon>
        <taxon>Pseudomonadota</taxon>
        <taxon>Alphaproteobacteria</taxon>
        <taxon>Hyphomicrobiales</taxon>
        <taxon>Boseaceae</taxon>
        <taxon>Bosea</taxon>
    </lineage>
</organism>
<dbReference type="SUPFAM" id="SSF54211">
    <property type="entry name" value="Ribosomal protein S5 domain 2-like"/>
    <property type="match status" value="1"/>
</dbReference>
<dbReference type="GO" id="GO:0005524">
    <property type="term" value="F:ATP binding"/>
    <property type="evidence" value="ECO:0007669"/>
    <property type="project" value="InterPro"/>
</dbReference>
<dbReference type="InterPro" id="IPR014721">
    <property type="entry name" value="Ribsml_uS5_D2-typ_fold_subgr"/>
</dbReference>
<accession>A0A1H7WL28</accession>
<evidence type="ECO:0000256" key="1">
    <source>
        <dbReference type="ARBA" id="ARBA00022777"/>
    </source>
</evidence>
<dbReference type="InterPro" id="IPR020568">
    <property type="entry name" value="Ribosomal_Su5_D2-typ_SF"/>
</dbReference>
<dbReference type="InterPro" id="IPR012363">
    <property type="entry name" value="PduX"/>
</dbReference>
<feature type="domain" description="GHMP kinase N-terminal" evidence="3">
    <location>
        <begin position="80"/>
        <end position="148"/>
    </location>
</feature>
<dbReference type="Gene3D" id="3.30.230.10">
    <property type="match status" value="1"/>
</dbReference>
<feature type="domain" description="GHMP kinase C-terminal" evidence="4">
    <location>
        <begin position="215"/>
        <end position="277"/>
    </location>
</feature>
<dbReference type="InterPro" id="IPR006204">
    <property type="entry name" value="GHMP_kinase_N_dom"/>
</dbReference>
<evidence type="ECO:0000259" key="4">
    <source>
        <dbReference type="Pfam" id="PF08544"/>
    </source>
</evidence>
<reference evidence="6" key="1">
    <citation type="submission" date="2016-10" db="EMBL/GenBank/DDBJ databases">
        <authorList>
            <person name="Varghese N."/>
            <person name="Submissions S."/>
        </authorList>
    </citation>
    <scope>NUCLEOTIDE SEQUENCE [LARGE SCALE GENOMIC DNA]</scope>
    <source>
        <strain evidence="6">LMG 26383,CCUG 61248,R- 45681</strain>
    </source>
</reference>
<dbReference type="InterPro" id="IPR013750">
    <property type="entry name" value="GHMP_kinase_C_dom"/>
</dbReference>
<dbReference type="Proteomes" id="UP000199664">
    <property type="component" value="Unassembled WGS sequence"/>
</dbReference>
<evidence type="ECO:0000313" key="5">
    <source>
        <dbReference type="EMBL" id="SEM21678.1"/>
    </source>
</evidence>
<dbReference type="GO" id="GO:0016301">
    <property type="term" value="F:kinase activity"/>
    <property type="evidence" value="ECO:0007669"/>
    <property type="project" value="UniProtKB-KW"/>
</dbReference>